<dbReference type="SMART" id="SM00324">
    <property type="entry name" value="RhoGAP"/>
    <property type="match status" value="1"/>
</dbReference>
<dbReference type="Gene3D" id="1.10.555.10">
    <property type="entry name" value="Rho GTPase activation protein"/>
    <property type="match status" value="1"/>
</dbReference>
<keyword evidence="1" id="KW-0343">GTPase activation</keyword>
<dbReference type="Gene3D" id="1.20.1270.60">
    <property type="entry name" value="Arfaptin homology (AH) domain/BAR domain"/>
    <property type="match status" value="1"/>
</dbReference>
<feature type="domain" description="Rho-GAP" evidence="5">
    <location>
        <begin position="252"/>
        <end position="448"/>
    </location>
</feature>
<feature type="compositionally biased region" description="Basic and acidic residues" evidence="4">
    <location>
        <begin position="666"/>
        <end position="689"/>
    </location>
</feature>
<evidence type="ECO:0000256" key="2">
    <source>
        <dbReference type="ARBA" id="ARBA00022553"/>
    </source>
</evidence>
<reference evidence="7 8" key="1">
    <citation type="submission" date="2023-09" db="EMBL/GenBank/DDBJ databases">
        <title>Nesidiocoris tenuis whole genome shotgun sequence.</title>
        <authorList>
            <person name="Shibata T."/>
            <person name="Shimoda M."/>
            <person name="Kobayashi T."/>
            <person name="Uehara T."/>
        </authorList>
    </citation>
    <scope>NUCLEOTIDE SEQUENCE [LARGE SCALE GENOMIC DNA]</scope>
    <source>
        <strain evidence="7 8">Japan</strain>
    </source>
</reference>
<evidence type="ECO:0000313" key="8">
    <source>
        <dbReference type="Proteomes" id="UP001307889"/>
    </source>
</evidence>
<dbReference type="CDD" id="cd07595">
    <property type="entry name" value="BAR_RhoGAP_Rich-like"/>
    <property type="match status" value="1"/>
</dbReference>
<feature type="compositionally biased region" description="Polar residues" evidence="4">
    <location>
        <begin position="633"/>
        <end position="643"/>
    </location>
</feature>
<gene>
    <name evidence="7" type="ORF">NTJ_12952</name>
</gene>
<feature type="compositionally biased region" description="Basic and acidic residues" evidence="4">
    <location>
        <begin position="758"/>
        <end position="767"/>
    </location>
</feature>
<sequence length="868" mass="95546">MKKQFFRVKQLADQRFLRAEKTEALSDDLQDAERKVDFIRTACLSAGKKLGNPSSSSGHDPSSVKEKRLKKNPEYNLGTSMLECASVEDDHLLRQVVTDCGKLQICLANAIVDHEMRVETNVAEPLLNVVDNDYPNIIKLKKNLSKLILDMDSAKTRYQQALKHNALNNSAKVDSIKDELEEAEGKVEQCRDGLACEMLQLISREAELSSIILDYARLQRNHHVTAIAILDEIIPEMEAHINESPVKPIFGKPLEEHLRVTGRKIAYPIELCVCGLMELGIAEEGLFRVAPGASKLRRMKLCLDANYLQFETALQYRDPHVFAGVLKSYLRELPEPLLTHKLYDQWMSAARVMSGGNQEEGLNALWNVLHNLPQANFDNLQYLVKFFSSLASNKHSNKMTPQNIAIVIAPNLIWSPNEDCNTIGMNMNVANLHSIIVDSLVTFADWFFQGDIDFYVTLSRDNVAFLNGHGSDQADAPISEIKRTQSTDSLSDQNSPPHGSPKPAVRSRKQKPTAPPPPGHKADRDDSRSSGDDKSTSKDSKTKPSPAKDKSSVQSPHSGDEAREKKSEKKTEAKKEKSEKRPDAKESRKDDDVPPLSPSAIKPQVPPPSVPTTPPPVPPVASSVPALADDAKQTPSSAISPSGDTKRHEIGFEAFHSPKDSSSPSGEKKLGDLDKRTSKSGEDLRKLRSAELVYATLDRKKPPRPTPAPRVSLAEISGSQQGGELKPAIPERPAVLQRPLSSSFRIVRPGPESSNAEGEVRTLERAHVFTLDKQQVSYVQVPSDKVPSDKKSVEQEKKESGEKPEKPKKPDSLLGQSGHQRAASEGSIIDTGFSAAEKRPPRPTPPPPPTTSAASSPVKSPTKEDTHL</sequence>
<dbReference type="PANTHER" id="PTHR14130:SF14">
    <property type="entry name" value="RHO GTPASE-ACTIVATING PROTEIN 92B"/>
    <property type="match status" value="1"/>
</dbReference>
<proteinExistence type="predicted"/>
<evidence type="ECO:0000313" key="7">
    <source>
        <dbReference type="EMBL" id="BET00136.1"/>
    </source>
</evidence>
<name>A0ABN7B6W1_9HEMI</name>
<feature type="compositionally biased region" description="Basic and acidic residues" evidence="4">
    <location>
        <begin position="644"/>
        <end position="659"/>
    </location>
</feature>
<dbReference type="SUPFAM" id="SSF48350">
    <property type="entry name" value="GTPase activation domain, GAP"/>
    <property type="match status" value="1"/>
</dbReference>
<dbReference type="EMBL" id="AP028919">
    <property type="protein sequence ID" value="BET00136.1"/>
    <property type="molecule type" value="Genomic_DNA"/>
</dbReference>
<feature type="compositionally biased region" description="Polar residues" evidence="4">
    <location>
        <begin position="486"/>
        <end position="497"/>
    </location>
</feature>
<dbReference type="Pfam" id="PF00620">
    <property type="entry name" value="RhoGAP"/>
    <property type="match status" value="1"/>
</dbReference>
<evidence type="ECO:0000256" key="3">
    <source>
        <dbReference type="SAM" id="Coils"/>
    </source>
</evidence>
<feature type="region of interest" description="Disordered" evidence="4">
    <location>
        <begin position="49"/>
        <end position="71"/>
    </location>
</feature>
<feature type="compositionally biased region" description="Basic and acidic residues" evidence="4">
    <location>
        <begin position="520"/>
        <end position="551"/>
    </location>
</feature>
<feature type="domain" description="BAR" evidence="6">
    <location>
        <begin position="14"/>
        <end position="246"/>
    </location>
</feature>
<dbReference type="Proteomes" id="UP001307889">
    <property type="component" value="Chromosome 11"/>
</dbReference>
<dbReference type="PANTHER" id="PTHR14130">
    <property type="entry name" value="3BP-1 RELATED RHOGAP"/>
    <property type="match status" value="1"/>
</dbReference>
<feature type="compositionally biased region" description="Pro residues" evidence="4">
    <location>
        <begin position="604"/>
        <end position="619"/>
    </location>
</feature>
<dbReference type="PROSITE" id="PS50238">
    <property type="entry name" value="RHOGAP"/>
    <property type="match status" value="1"/>
</dbReference>
<dbReference type="PROSITE" id="PS51021">
    <property type="entry name" value="BAR"/>
    <property type="match status" value="1"/>
</dbReference>
<feature type="region of interest" description="Disordered" evidence="4">
    <location>
        <begin position="484"/>
        <end position="868"/>
    </location>
</feature>
<accession>A0ABN7B6W1</accession>
<evidence type="ECO:0000259" key="5">
    <source>
        <dbReference type="PROSITE" id="PS50238"/>
    </source>
</evidence>
<dbReference type="InterPro" id="IPR000198">
    <property type="entry name" value="RhoGAP_dom"/>
</dbReference>
<dbReference type="Pfam" id="PF03114">
    <property type="entry name" value="BAR"/>
    <property type="match status" value="1"/>
</dbReference>
<keyword evidence="8" id="KW-1185">Reference proteome</keyword>
<organism evidence="7 8">
    <name type="scientific">Nesidiocoris tenuis</name>
    <dbReference type="NCBI Taxonomy" id="355587"/>
    <lineage>
        <taxon>Eukaryota</taxon>
        <taxon>Metazoa</taxon>
        <taxon>Ecdysozoa</taxon>
        <taxon>Arthropoda</taxon>
        <taxon>Hexapoda</taxon>
        <taxon>Insecta</taxon>
        <taxon>Pterygota</taxon>
        <taxon>Neoptera</taxon>
        <taxon>Paraneoptera</taxon>
        <taxon>Hemiptera</taxon>
        <taxon>Heteroptera</taxon>
        <taxon>Panheteroptera</taxon>
        <taxon>Cimicomorpha</taxon>
        <taxon>Miridae</taxon>
        <taxon>Dicyphina</taxon>
        <taxon>Nesidiocoris</taxon>
    </lineage>
</organism>
<dbReference type="InterPro" id="IPR008936">
    <property type="entry name" value="Rho_GTPase_activation_prot"/>
</dbReference>
<evidence type="ECO:0000259" key="6">
    <source>
        <dbReference type="PROSITE" id="PS51021"/>
    </source>
</evidence>
<keyword evidence="2" id="KW-0597">Phosphoprotein</keyword>
<feature type="compositionally biased region" description="Low complexity" evidence="4">
    <location>
        <begin position="851"/>
        <end position="860"/>
    </location>
</feature>
<dbReference type="InterPro" id="IPR047165">
    <property type="entry name" value="RHG17/44/SH3BP1-like"/>
</dbReference>
<feature type="coiled-coil region" evidence="3">
    <location>
        <begin position="137"/>
        <end position="193"/>
    </location>
</feature>
<keyword evidence="3" id="KW-0175">Coiled coil</keyword>
<feature type="compositionally biased region" description="Basic and acidic residues" evidence="4">
    <location>
        <begin position="786"/>
        <end position="811"/>
    </location>
</feature>
<protein>
    <submittedName>
        <fullName evidence="7">BAR domain</fullName>
    </submittedName>
</protein>
<dbReference type="SMART" id="SM00721">
    <property type="entry name" value="BAR"/>
    <property type="match status" value="1"/>
</dbReference>
<dbReference type="SUPFAM" id="SSF103657">
    <property type="entry name" value="BAR/IMD domain-like"/>
    <property type="match status" value="1"/>
</dbReference>
<feature type="compositionally biased region" description="Basic and acidic residues" evidence="4">
    <location>
        <begin position="558"/>
        <end position="592"/>
    </location>
</feature>
<dbReference type="InterPro" id="IPR004148">
    <property type="entry name" value="BAR_dom"/>
</dbReference>
<dbReference type="InterPro" id="IPR027267">
    <property type="entry name" value="AH/BAR_dom_sf"/>
</dbReference>
<evidence type="ECO:0000256" key="1">
    <source>
        <dbReference type="ARBA" id="ARBA00022468"/>
    </source>
</evidence>
<evidence type="ECO:0000256" key="4">
    <source>
        <dbReference type="SAM" id="MobiDB-lite"/>
    </source>
</evidence>